<dbReference type="Pfam" id="PF07690">
    <property type="entry name" value="MFS_1"/>
    <property type="match status" value="1"/>
</dbReference>
<evidence type="ECO:0000256" key="3">
    <source>
        <dbReference type="ARBA" id="ARBA00022989"/>
    </source>
</evidence>
<dbReference type="Proteomes" id="UP000182658">
    <property type="component" value="Unassembled WGS sequence"/>
</dbReference>
<dbReference type="OrthoDB" id="6770063at2759"/>
<feature type="transmembrane region" description="Helical" evidence="5">
    <location>
        <begin position="31"/>
        <end position="50"/>
    </location>
</feature>
<dbReference type="Gene3D" id="1.20.1250.20">
    <property type="entry name" value="MFS general substrate transporter like domains"/>
    <property type="match status" value="1"/>
</dbReference>
<evidence type="ECO:0000313" key="7">
    <source>
        <dbReference type="EMBL" id="OIW25254.1"/>
    </source>
</evidence>
<dbReference type="PROSITE" id="PS00216">
    <property type="entry name" value="SUGAR_TRANSPORT_1"/>
    <property type="match status" value="1"/>
</dbReference>
<gene>
    <name evidence="7" type="ORF">CONLIGDRAFT_691140</name>
</gene>
<dbReference type="PANTHER" id="PTHR23502">
    <property type="entry name" value="MAJOR FACILITATOR SUPERFAMILY"/>
    <property type="match status" value="1"/>
</dbReference>
<evidence type="ECO:0000313" key="8">
    <source>
        <dbReference type="Proteomes" id="UP000182658"/>
    </source>
</evidence>
<name>A0A1J7ICS1_9PEZI</name>
<dbReference type="CDD" id="cd17323">
    <property type="entry name" value="MFS_Tpo1_MDR_like"/>
    <property type="match status" value="1"/>
</dbReference>
<dbReference type="PROSITE" id="PS50850">
    <property type="entry name" value="MFS"/>
    <property type="match status" value="1"/>
</dbReference>
<dbReference type="STRING" id="1408157.A0A1J7ICS1"/>
<organism evidence="7 8">
    <name type="scientific">Coniochaeta ligniaria NRRL 30616</name>
    <dbReference type="NCBI Taxonomy" id="1408157"/>
    <lineage>
        <taxon>Eukaryota</taxon>
        <taxon>Fungi</taxon>
        <taxon>Dikarya</taxon>
        <taxon>Ascomycota</taxon>
        <taxon>Pezizomycotina</taxon>
        <taxon>Sordariomycetes</taxon>
        <taxon>Sordariomycetidae</taxon>
        <taxon>Coniochaetales</taxon>
        <taxon>Coniochaetaceae</taxon>
        <taxon>Coniochaeta</taxon>
    </lineage>
</organism>
<dbReference type="SUPFAM" id="SSF103473">
    <property type="entry name" value="MFS general substrate transporter"/>
    <property type="match status" value="1"/>
</dbReference>
<feature type="transmembrane region" description="Helical" evidence="5">
    <location>
        <begin position="92"/>
        <end position="111"/>
    </location>
</feature>
<keyword evidence="8" id="KW-1185">Reference proteome</keyword>
<dbReference type="GO" id="GO:0140115">
    <property type="term" value="P:export across plasma membrane"/>
    <property type="evidence" value="ECO:0007669"/>
    <property type="project" value="UniProtKB-ARBA"/>
</dbReference>
<evidence type="ECO:0000256" key="2">
    <source>
        <dbReference type="ARBA" id="ARBA00022692"/>
    </source>
</evidence>
<feature type="transmembrane region" description="Helical" evidence="5">
    <location>
        <begin position="117"/>
        <end position="138"/>
    </location>
</feature>
<dbReference type="InterPro" id="IPR036259">
    <property type="entry name" value="MFS_trans_sf"/>
</dbReference>
<keyword evidence="4 5" id="KW-0472">Membrane</keyword>
<evidence type="ECO:0000256" key="1">
    <source>
        <dbReference type="ARBA" id="ARBA00004141"/>
    </source>
</evidence>
<dbReference type="PANTHER" id="PTHR23502:SF143">
    <property type="entry name" value="MULTIDRUG TRANSPORTER, PUTATIVE (AFU_ORTHOLOGUE AFUA_7G04900)-RELATED"/>
    <property type="match status" value="1"/>
</dbReference>
<keyword evidence="2 5" id="KW-0812">Transmembrane</keyword>
<dbReference type="FunFam" id="1.20.1250.20:FF:000011">
    <property type="entry name" value="MFS multidrug transporter, putative"/>
    <property type="match status" value="1"/>
</dbReference>
<feature type="transmembrane region" description="Helical" evidence="5">
    <location>
        <begin position="426"/>
        <end position="449"/>
    </location>
</feature>
<comment type="subcellular location">
    <subcellularLocation>
        <location evidence="1">Membrane</location>
        <topology evidence="1">Multi-pass membrane protein</topology>
    </subcellularLocation>
</comment>
<proteinExistence type="predicted"/>
<dbReference type="InterPro" id="IPR011701">
    <property type="entry name" value="MFS"/>
</dbReference>
<dbReference type="AlphaFoldDB" id="A0A1J7ICS1"/>
<dbReference type="GO" id="GO:0022857">
    <property type="term" value="F:transmembrane transporter activity"/>
    <property type="evidence" value="ECO:0007669"/>
    <property type="project" value="InterPro"/>
</dbReference>
<evidence type="ECO:0000256" key="4">
    <source>
        <dbReference type="ARBA" id="ARBA00023136"/>
    </source>
</evidence>
<keyword evidence="3 5" id="KW-1133">Transmembrane helix</keyword>
<feature type="transmembrane region" description="Helical" evidence="5">
    <location>
        <begin position="333"/>
        <end position="352"/>
    </location>
</feature>
<evidence type="ECO:0000259" key="6">
    <source>
        <dbReference type="PROSITE" id="PS50850"/>
    </source>
</evidence>
<feature type="transmembrane region" description="Helical" evidence="5">
    <location>
        <begin position="62"/>
        <end position="80"/>
    </location>
</feature>
<evidence type="ECO:0000256" key="5">
    <source>
        <dbReference type="SAM" id="Phobius"/>
    </source>
</evidence>
<protein>
    <submittedName>
        <fullName evidence="7">MFS general substrate transporter</fullName>
    </submittedName>
</protein>
<feature type="transmembrane region" description="Helical" evidence="5">
    <location>
        <begin position="389"/>
        <end position="414"/>
    </location>
</feature>
<reference evidence="7 8" key="1">
    <citation type="submission" date="2016-10" db="EMBL/GenBank/DDBJ databases">
        <title>Draft genome sequence of Coniochaeta ligniaria NRRL30616, a lignocellulolytic fungus for bioabatement of inhibitors in plant biomass hydrolysates.</title>
        <authorList>
            <consortium name="DOE Joint Genome Institute"/>
            <person name="Jimenez D.J."/>
            <person name="Hector R.E."/>
            <person name="Riley R."/>
            <person name="Sun H."/>
            <person name="Grigoriev I.V."/>
            <person name="Van Elsas J.D."/>
            <person name="Nichols N.N."/>
        </authorList>
    </citation>
    <scope>NUCLEOTIDE SEQUENCE [LARGE SCALE GENOMIC DNA]</scope>
    <source>
        <strain evidence="7 8">NRRL 30616</strain>
    </source>
</reference>
<dbReference type="InterPro" id="IPR005829">
    <property type="entry name" value="Sugar_transporter_CS"/>
</dbReference>
<dbReference type="GO" id="GO:0042908">
    <property type="term" value="P:xenobiotic transport"/>
    <property type="evidence" value="ECO:0007669"/>
    <property type="project" value="UniProtKB-ARBA"/>
</dbReference>
<accession>A0A1J7ICS1</accession>
<dbReference type="EMBL" id="KV875102">
    <property type="protein sequence ID" value="OIW25254.1"/>
    <property type="molecule type" value="Genomic_DNA"/>
</dbReference>
<feature type="transmembrane region" description="Helical" evidence="5">
    <location>
        <begin position="292"/>
        <end position="312"/>
    </location>
</feature>
<feature type="non-terminal residue" evidence="7">
    <location>
        <position position="1"/>
    </location>
</feature>
<dbReference type="InParanoid" id="A0A1J7ICS1"/>
<feature type="transmembrane region" description="Helical" evidence="5">
    <location>
        <begin position="253"/>
        <end position="272"/>
    </location>
</feature>
<feature type="transmembrane region" description="Helical" evidence="5">
    <location>
        <begin position="150"/>
        <end position="171"/>
    </location>
</feature>
<feature type="transmembrane region" description="Helical" evidence="5">
    <location>
        <begin position="177"/>
        <end position="199"/>
    </location>
</feature>
<dbReference type="InterPro" id="IPR020846">
    <property type="entry name" value="MFS_dom"/>
</dbReference>
<dbReference type="GO" id="GO:0016020">
    <property type="term" value="C:membrane"/>
    <property type="evidence" value="ECO:0007669"/>
    <property type="project" value="UniProtKB-SubCell"/>
</dbReference>
<feature type="transmembrane region" description="Helical" evidence="5">
    <location>
        <begin position="358"/>
        <end position="377"/>
    </location>
</feature>
<sequence>QVVDWDGPNNPDNPKNWPNPKRWRVTILNSLFMFVSPVSSSMVAPAFSAIKSDLSINSDFEIQMVLSIFILASAVGPLVISPLSEVYGRRVVLHATCSVFLIFNLACAFAKTKTQLLVFRFFSGIGGSAPSIGGGILADCWRSHERGRSLSFYYVFSLMGPACGPIMGGFVVEHSTWHWLFYATSALSAAIQVAGICWLPETYGPTILQRRARRLRGTTKNQHICTIYDKDTPWATLRHAMVRPLRLLGTQPIIQILALFIAYVFGLMYLALSTFSAVWVDIYKERPDIAGLNYLSLGLGFCLATQICAPINDMIYIKLKQRHGNVGKPEFRIPLLVPGVLLVPIGFFWYGWSVQYRLHWSMPNIGAMLFGAGIVISMQCTTSYIVDAYSVYAASAVAATTVLRALAGFAFPLFAPYMYQSLGHGWANSVLAFAAIGVGWPSTWLFWVYGETLRQKSRYAACLSD</sequence>
<feature type="domain" description="Major facilitator superfamily (MFS) profile" evidence="6">
    <location>
        <begin position="25"/>
        <end position="453"/>
    </location>
</feature>